<dbReference type="EMBL" id="JAGTJJ010000001">
    <property type="protein sequence ID" value="MDC3979809.1"/>
    <property type="molecule type" value="Genomic_DNA"/>
</dbReference>
<evidence type="ECO:0000313" key="1">
    <source>
        <dbReference type="EMBL" id="MDC3979809.1"/>
    </source>
</evidence>
<gene>
    <name evidence="1" type="ORF">KEG57_04810</name>
</gene>
<protein>
    <submittedName>
        <fullName evidence="1">Uncharacterized protein</fullName>
    </submittedName>
</protein>
<accession>A0A9X3WWZ4</accession>
<sequence>MAEHLSRTVDYFLVLSRARDLLPDAKAVLDERALVSPDRMVEALRMCGTTPAWATFDPEDASHLERLIEAVDGDVYVVGDSAYSAGLQMIHVRHDEWDDVQLDVDLGFDATLIGVTAPAIVLLHHEGLCAVVTGLRAHGSPEDARELERHLVEQAERRRREALERVPRGVREGMLAILEEKRRVDAIKYLRAQLGYSLATAKDIVDAVQPGWWTCGADGRLATR</sequence>
<name>A0A9X3WWZ4_9BACT</name>
<evidence type="ECO:0000313" key="2">
    <source>
        <dbReference type="Proteomes" id="UP001151081"/>
    </source>
</evidence>
<reference evidence="1 2" key="1">
    <citation type="submission" date="2021-04" db="EMBL/GenBank/DDBJ databases">
        <title>Genome analysis of Polyangium sp.</title>
        <authorList>
            <person name="Li Y."/>
            <person name="Wang J."/>
        </authorList>
    </citation>
    <scope>NUCLEOTIDE SEQUENCE [LARGE SCALE GENOMIC DNA]</scope>
    <source>
        <strain evidence="1 2">SDU14</strain>
    </source>
</reference>
<proteinExistence type="predicted"/>
<dbReference type="AlphaFoldDB" id="A0A9X3WWZ4"/>
<organism evidence="1 2">
    <name type="scientific">Polyangium jinanense</name>
    <dbReference type="NCBI Taxonomy" id="2829994"/>
    <lineage>
        <taxon>Bacteria</taxon>
        <taxon>Pseudomonadati</taxon>
        <taxon>Myxococcota</taxon>
        <taxon>Polyangia</taxon>
        <taxon>Polyangiales</taxon>
        <taxon>Polyangiaceae</taxon>
        <taxon>Polyangium</taxon>
    </lineage>
</organism>
<dbReference type="Proteomes" id="UP001151081">
    <property type="component" value="Unassembled WGS sequence"/>
</dbReference>
<keyword evidence="2" id="KW-1185">Reference proteome</keyword>
<comment type="caution">
    <text evidence="1">The sequence shown here is derived from an EMBL/GenBank/DDBJ whole genome shotgun (WGS) entry which is preliminary data.</text>
</comment>